<dbReference type="SUPFAM" id="SSF47576">
    <property type="entry name" value="Calponin-homology domain, CH-domain"/>
    <property type="match status" value="1"/>
</dbReference>
<dbReference type="InterPro" id="IPR001715">
    <property type="entry name" value="CH_dom"/>
</dbReference>
<proteinExistence type="predicted"/>
<dbReference type="Gene3D" id="1.10.418.10">
    <property type="entry name" value="Calponin-like domain"/>
    <property type="match status" value="1"/>
</dbReference>
<feature type="domain" description="Calponin-homology (CH)" evidence="1">
    <location>
        <begin position="55"/>
        <end position="162"/>
    </location>
</feature>
<dbReference type="Pfam" id="PF00307">
    <property type="entry name" value="CH"/>
    <property type="match status" value="1"/>
</dbReference>
<dbReference type="PROSITE" id="PS50021">
    <property type="entry name" value="CH"/>
    <property type="match status" value="1"/>
</dbReference>
<protein>
    <submittedName>
        <fullName evidence="3">Calponin-homology (CH) domain-containing protein</fullName>
    </submittedName>
</protein>
<dbReference type="GO" id="GO:0051015">
    <property type="term" value="F:actin filament binding"/>
    <property type="evidence" value="ECO:0007669"/>
    <property type="project" value="TreeGrafter"/>
</dbReference>
<name>A0A7E4VLB7_PANRE</name>
<dbReference type="SMART" id="SM00033">
    <property type="entry name" value="CH"/>
    <property type="match status" value="1"/>
</dbReference>
<dbReference type="InterPro" id="IPR050606">
    <property type="entry name" value="Calponin-like"/>
</dbReference>
<dbReference type="InterPro" id="IPR036872">
    <property type="entry name" value="CH_dom_sf"/>
</dbReference>
<evidence type="ECO:0000313" key="3">
    <source>
        <dbReference type="WBParaSite" id="Pan_g21952.t1"/>
    </source>
</evidence>
<dbReference type="CDD" id="cd00014">
    <property type="entry name" value="CH_SF"/>
    <property type="match status" value="1"/>
</dbReference>
<dbReference type="AlphaFoldDB" id="A0A7E4VLB7"/>
<dbReference type="GO" id="GO:0015629">
    <property type="term" value="C:actin cytoskeleton"/>
    <property type="evidence" value="ECO:0007669"/>
    <property type="project" value="TreeGrafter"/>
</dbReference>
<reference evidence="3" key="2">
    <citation type="submission" date="2020-10" db="UniProtKB">
        <authorList>
            <consortium name="WormBaseParasite"/>
        </authorList>
    </citation>
    <scope>IDENTIFICATION</scope>
</reference>
<keyword evidence="2" id="KW-1185">Reference proteome</keyword>
<reference evidence="2" key="1">
    <citation type="journal article" date="2013" name="Genetics">
        <title>The draft genome and transcriptome of Panagrellus redivivus are shaped by the harsh demands of a free-living lifestyle.</title>
        <authorList>
            <person name="Srinivasan J."/>
            <person name="Dillman A.R."/>
            <person name="Macchietto M.G."/>
            <person name="Heikkinen L."/>
            <person name="Lakso M."/>
            <person name="Fracchia K.M."/>
            <person name="Antoshechkin I."/>
            <person name="Mortazavi A."/>
            <person name="Wong G."/>
            <person name="Sternberg P.W."/>
        </authorList>
    </citation>
    <scope>NUCLEOTIDE SEQUENCE [LARGE SCALE GENOMIC DNA]</scope>
    <source>
        <strain evidence="2">MT8872</strain>
    </source>
</reference>
<dbReference type="WBParaSite" id="Pan_g21952.t1">
    <property type="protein sequence ID" value="Pan_g21952.t1"/>
    <property type="gene ID" value="Pan_g21952"/>
</dbReference>
<evidence type="ECO:0000313" key="2">
    <source>
        <dbReference type="Proteomes" id="UP000492821"/>
    </source>
</evidence>
<dbReference type="PRINTS" id="PR00888">
    <property type="entry name" value="SM22CALPONIN"/>
</dbReference>
<sequence length="171" mass="19688">MLTIVGGTMAAGWRKFTGASQYPELTHNQDYSSFCYGVKADRKFRLPWIQGKRDYDLEHDVINWIETITRKFAPNEKDVAEWLKDGTILCEVLEIVMPGSLLRRVTTRKSQFSAAENVTNFLDSAKAGGVDDFWLFELSDLLDEKDIGRVFRTLAHLKENLKKRNVTIQRL</sequence>
<accession>A0A7E4VLB7</accession>
<dbReference type="InterPro" id="IPR003096">
    <property type="entry name" value="SM22_calponin"/>
</dbReference>
<evidence type="ECO:0000259" key="1">
    <source>
        <dbReference type="PROSITE" id="PS50021"/>
    </source>
</evidence>
<dbReference type="PANTHER" id="PTHR47385">
    <property type="entry name" value="CALPONIN"/>
    <property type="match status" value="1"/>
</dbReference>
<dbReference type="GO" id="GO:0007015">
    <property type="term" value="P:actin filament organization"/>
    <property type="evidence" value="ECO:0007669"/>
    <property type="project" value="TreeGrafter"/>
</dbReference>
<dbReference type="Proteomes" id="UP000492821">
    <property type="component" value="Unassembled WGS sequence"/>
</dbReference>
<dbReference type="PANTHER" id="PTHR47385:SF14">
    <property type="entry name" value="TRANSGELIN"/>
    <property type="match status" value="1"/>
</dbReference>
<organism evidence="2 3">
    <name type="scientific">Panagrellus redivivus</name>
    <name type="common">Microworm</name>
    <dbReference type="NCBI Taxonomy" id="6233"/>
    <lineage>
        <taxon>Eukaryota</taxon>
        <taxon>Metazoa</taxon>
        <taxon>Ecdysozoa</taxon>
        <taxon>Nematoda</taxon>
        <taxon>Chromadorea</taxon>
        <taxon>Rhabditida</taxon>
        <taxon>Tylenchina</taxon>
        <taxon>Panagrolaimomorpha</taxon>
        <taxon>Panagrolaimoidea</taxon>
        <taxon>Panagrolaimidae</taxon>
        <taxon>Panagrellus</taxon>
    </lineage>
</organism>